<dbReference type="PANTHER" id="PTHR46268:SF15">
    <property type="entry name" value="UNIVERSAL STRESS PROTEIN HP_0031"/>
    <property type="match status" value="1"/>
</dbReference>
<organism evidence="3 4">
    <name type="scientific">Roseicella aerolata</name>
    <dbReference type="NCBI Taxonomy" id="2883479"/>
    <lineage>
        <taxon>Bacteria</taxon>
        <taxon>Pseudomonadati</taxon>
        <taxon>Pseudomonadota</taxon>
        <taxon>Alphaproteobacteria</taxon>
        <taxon>Acetobacterales</taxon>
        <taxon>Roseomonadaceae</taxon>
        <taxon>Roseicella</taxon>
    </lineage>
</organism>
<comment type="similarity">
    <text evidence="1">Belongs to the universal stress protein A family.</text>
</comment>
<feature type="domain" description="UspA" evidence="2">
    <location>
        <begin position="4"/>
        <end position="121"/>
    </location>
</feature>
<reference evidence="3" key="1">
    <citation type="submission" date="2021-10" db="EMBL/GenBank/DDBJ databases">
        <title>Roseicella aerolatum sp. nov., isolated from aerosols of e-waste dismantling site.</title>
        <authorList>
            <person name="Qin T."/>
        </authorList>
    </citation>
    <scope>NUCLEOTIDE SEQUENCE</scope>
    <source>
        <strain evidence="3">GB24</strain>
    </source>
</reference>
<proteinExistence type="inferred from homology"/>
<protein>
    <submittedName>
        <fullName evidence="3">Universal stress protein</fullName>
    </submittedName>
</protein>
<evidence type="ECO:0000313" key="4">
    <source>
        <dbReference type="Proteomes" id="UP001139311"/>
    </source>
</evidence>
<evidence type="ECO:0000256" key="1">
    <source>
        <dbReference type="ARBA" id="ARBA00008791"/>
    </source>
</evidence>
<dbReference type="RefSeq" id="WP_226608570.1">
    <property type="nucleotide sequence ID" value="NZ_JAJAQI010000016.1"/>
</dbReference>
<evidence type="ECO:0000259" key="2">
    <source>
        <dbReference type="Pfam" id="PF00582"/>
    </source>
</evidence>
<evidence type="ECO:0000313" key="3">
    <source>
        <dbReference type="EMBL" id="MCB4822524.1"/>
    </source>
</evidence>
<dbReference type="Proteomes" id="UP001139311">
    <property type="component" value="Unassembled WGS sequence"/>
</dbReference>
<keyword evidence="4" id="KW-1185">Reference proteome</keyword>
<name>A0A9X1IEB8_9PROT</name>
<dbReference type="PRINTS" id="PR01438">
    <property type="entry name" value="UNVRSLSTRESS"/>
</dbReference>
<sequence length="285" mass="30533">MALKELLVYLDGSDRSEARLTLAVGLARQHGSRLTGLCVTDPSYPLAIRTGQARQSDPATLDLLVKRARQEQRDHAAGIERGFRERTERAGIQASWRLLEGEVARTVAAQARSADLVVVGQPNPDDPGADGEDELVERALISAGCPILLAPFMGRFDGGVRTVLVAWKSTRESARAVRDALPLIEKAQSVRVLTIGGRLGGGERDVPSGADIAAYLTRHGVAATALETERQGTSVADTLLNHAADMGADLLVMGGYGHSRLRELVLGGVTRDILRHMTIPVLMSH</sequence>
<dbReference type="InterPro" id="IPR006016">
    <property type="entry name" value="UspA"/>
</dbReference>
<dbReference type="PANTHER" id="PTHR46268">
    <property type="entry name" value="STRESS RESPONSE PROTEIN NHAX"/>
    <property type="match status" value="1"/>
</dbReference>
<accession>A0A9X1IEB8</accession>
<dbReference type="EMBL" id="JAJAQI010000016">
    <property type="protein sequence ID" value="MCB4822524.1"/>
    <property type="molecule type" value="Genomic_DNA"/>
</dbReference>
<dbReference type="Pfam" id="PF00582">
    <property type="entry name" value="Usp"/>
    <property type="match status" value="2"/>
</dbReference>
<comment type="caution">
    <text evidence="3">The sequence shown here is derived from an EMBL/GenBank/DDBJ whole genome shotgun (WGS) entry which is preliminary data.</text>
</comment>
<dbReference type="AlphaFoldDB" id="A0A9X1IEB8"/>
<dbReference type="Gene3D" id="3.40.50.12370">
    <property type="match status" value="1"/>
</dbReference>
<feature type="domain" description="UspA" evidence="2">
    <location>
        <begin position="161"/>
        <end position="283"/>
    </location>
</feature>
<dbReference type="SUPFAM" id="SSF52402">
    <property type="entry name" value="Adenine nucleotide alpha hydrolases-like"/>
    <property type="match status" value="2"/>
</dbReference>
<dbReference type="InterPro" id="IPR006015">
    <property type="entry name" value="Universal_stress_UspA"/>
</dbReference>
<dbReference type="CDD" id="cd00293">
    <property type="entry name" value="USP-like"/>
    <property type="match status" value="2"/>
</dbReference>
<gene>
    <name evidence="3" type="ORF">LHA35_12340</name>
</gene>